<protein>
    <submittedName>
        <fullName evidence="1">Uncharacterized protein</fullName>
    </submittedName>
</protein>
<keyword evidence="2" id="KW-1185">Reference proteome</keyword>
<evidence type="ECO:0000313" key="1">
    <source>
        <dbReference type="EMBL" id="KAK4196797.1"/>
    </source>
</evidence>
<dbReference type="Proteomes" id="UP001303160">
    <property type="component" value="Unassembled WGS sequence"/>
</dbReference>
<comment type="caution">
    <text evidence="1">The sequence shown here is derived from an EMBL/GenBank/DDBJ whole genome shotgun (WGS) entry which is preliminary data.</text>
</comment>
<reference evidence="1" key="2">
    <citation type="submission" date="2023-05" db="EMBL/GenBank/DDBJ databases">
        <authorList>
            <consortium name="Lawrence Berkeley National Laboratory"/>
            <person name="Steindorff A."/>
            <person name="Hensen N."/>
            <person name="Bonometti L."/>
            <person name="Westerberg I."/>
            <person name="Brannstrom I.O."/>
            <person name="Guillou S."/>
            <person name="Cros-Aarteil S."/>
            <person name="Calhoun S."/>
            <person name="Haridas S."/>
            <person name="Kuo A."/>
            <person name="Mondo S."/>
            <person name="Pangilinan J."/>
            <person name="Riley R."/>
            <person name="Labutti K."/>
            <person name="Andreopoulos B."/>
            <person name="Lipzen A."/>
            <person name="Chen C."/>
            <person name="Yanf M."/>
            <person name="Daum C."/>
            <person name="Ng V."/>
            <person name="Clum A."/>
            <person name="Ohm R."/>
            <person name="Martin F."/>
            <person name="Silar P."/>
            <person name="Natvig D."/>
            <person name="Lalanne C."/>
            <person name="Gautier V."/>
            <person name="Ament-Velasquez S.L."/>
            <person name="Kruys A."/>
            <person name="Hutchinson M.I."/>
            <person name="Powell A.J."/>
            <person name="Barry K."/>
            <person name="Miller A.N."/>
            <person name="Grigoriev I.V."/>
            <person name="Debuchy R."/>
            <person name="Gladieux P."/>
            <person name="Thoren M.H."/>
            <person name="Johannesson H."/>
        </authorList>
    </citation>
    <scope>NUCLEOTIDE SEQUENCE</scope>
    <source>
        <strain evidence="1">CBS 315.58</strain>
    </source>
</reference>
<gene>
    <name evidence="1" type="ORF">QBC40DRAFT_286590</name>
</gene>
<dbReference type="AlphaFoldDB" id="A0AAN6XFF3"/>
<sequence length="601" mass="68336">MEAIALFGTVLSILQTFRDFFPSVASDATDWQKYELFDLARWLRLANIIKGVERWQRRWMVYCDEPEPESNLQAKFWGDSARGILSHLDSINGEVVKLKKMLGSRKIDRGGCFYIFRKKGRDALFRSGANLNKVLEALETLVVGLEARCNDAYWRLRQRDLEKELPPPDTQDLHRSGLQHHLVRLAMHTWQTSNQLRDCCLNTGPKLELDIELDLFFRQQSQEGVVDTGSPWPVVPRSEEIAKASHTNSLGYTLLVSEPEHGVRRRRLRLTPDPARSLDRCKTHFTDAFHNVLENAKGLDAGLELVTHGTKVTVSLDELQRIVGNLPEPASLRNQLGPQPTTSTPDDRIRKMDFRIRKMKRAFHISEFCLLFFKTYWMKWMCSCNIQEYDLASLDTTTQGTLPVDRQYLFALKRLPKENRPATANGVAAGASTSQPCWCRLKDSAGARDGSVASNLKKYPLFSLGLILIELGLERPLQDIRLDGTLVEATSIFFKYQDPSDPNNLVEKSLADLERMFDGDAGDYGGGHAGKDKATQVGDDFYAAIKFCLESRLSPGVGRFSPGIDVTKLEPYFVEVVWKLHLIQQNLIEKREDLRYKDGRI</sequence>
<accession>A0AAN6XFF3</accession>
<proteinExistence type="predicted"/>
<organism evidence="1 2">
    <name type="scientific">Triangularia verruculosa</name>
    <dbReference type="NCBI Taxonomy" id="2587418"/>
    <lineage>
        <taxon>Eukaryota</taxon>
        <taxon>Fungi</taxon>
        <taxon>Dikarya</taxon>
        <taxon>Ascomycota</taxon>
        <taxon>Pezizomycotina</taxon>
        <taxon>Sordariomycetes</taxon>
        <taxon>Sordariomycetidae</taxon>
        <taxon>Sordariales</taxon>
        <taxon>Podosporaceae</taxon>
        <taxon>Triangularia</taxon>
    </lineage>
</organism>
<dbReference type="EMBL" id="MU863976">
    <property type="protein sequence ID" value="KAK4196797.1"/>
    <property type="molecule type" value="Genomic_DNA"/>
</dbReference>
<name>A0AAN6XFF3_9PEZI</name>
<reference evidence="1" key="1">
    <citation type="journal article" date="2023" name="Mol. Phylogenet. Evol.">
        <title>Genome-scale phylogeny and comparative genomics of the fungal order Sordariales.</title>
        <authorList>
            <person name="Hensen N."/>
            <person name="Bonometti L."/>
            <person name="Westerberg I."/>
            <person name="Brannstrom I.O."/>
            <person name="Guillou S."/>
            <person name="Cros-Aarteil S."/>
            <person name="Calhoun S."/>
            <person name="Haridas S."/>
            <person name="Kuo A."/>
            <person name="Mondo S."/>
            <person name="Pangilinan J."/>
            <person name="Riley R."/>
            <person name="LaButti K."/>
            <person name="Andreopoulos B."/>
            <person name="Lipzen A."/>
            <person name="Chen C."/>
            <person name="Yan M."/>
            <person name="Daum C."/>
            <person name="Ng V."/>
            <person name="Clum A."/>
            <person name="Steindorff A."/>
            <person name="Ohm R.A."/>
            <person name="Martin F."/>
            <person name="Silar P."/>
            <person name="Natvig D.O."/>
            <person name="Lalanne C."/>
            <person name="Gautier V."/>
            <person name="Ament-Velasquez S.L."/>
            <person name="Kruys A."/>
            <person name="Hutchinson M.I."/>
            <person name="Powell A.J."/>
            <person name="Barry K."/>
            <person name="Miller A.N."/>
            <person name="Grigoriev I.V."/>
            <person name="Debuchy R."/>
            <person name="Gladieux P."/>
            <person name="Hiltunen Thoren M."/>
            <person name="Johannesson H."/>
        </authorList>
    </citation>
    <scope>NUCLEOTIDE SEQUENCE</scope>
    <source>
        <strain evidence="1">CBS 315.58</strain>
    </source>
</reference>
<evidence type="ECO:0000313" key="2">
    <source>
        <dbReference type="Proteomes" id="UP001303160"/>
    </source>
</evidence>